<dbReference type="CDD" id="cd16442">
    <property type="entry name" value="BPL"/>
    <property type="match status" value="1"/>
</dbReference>
<dbReference type="EMBL" id="CP110232">
    <property type="protein sequence ID" value="WEG74356.1"/>
    <property type="molecule type" value="Genomic_DNA"/>
</dbReference>
<dbReference type="InterPro" id="IPR008988">
    <property type="entry name" value="Transcriptional_repressor_C"/>
</dbReference>
<dbReference type="InterPro" id="IPR036388">
    <property type="entry name" value="WH-like_DNA-bd_sf"/>
</dbReference>
<dbReference type="Pfam" id="PF08279">
    <property type="entry name" value="HTH_11"/>
    <property type="match status" value="1"/>
</dbReference>
<keyword evidence="4 5" id="KW-0092">Biotin</keyword>
<dbReference type="PANTHER" id="PTHR12835:SF5">
    <property type="entry name" value="BIOTIN--PROTEIN LIGASE"/>
    <property type="match status" value="1"/>
</dbReference>
<feature type="binding site" evidence="5">
    <location>
        <begin position="119"/>
        <end position="121"/>
    </location>
    <ligand>
        <name>biotin</name>
        <dbReference type="ChEBI" id="CHEBI:57586"/>
    </ligand>
</feature>
<evidence type="ECO:0000256" key="5">
    <source>
        <dbReference type="HAMAP-Rule" id="MF_00978"/>
    </source>
</evidence>
<gene>
    <name evidence="5" type="primary">birA</name>
    <name evidence="7" type="ORF">OL234_00105</name>
</gene>
<feature type="binding site" evidence="5">
    <location>
        <position position="187"/>
    </location>
    <ligand>
        <name>biotin</name>
        <dbReference type="ChEBI" id="CHEBI:57586"/>
    </ligand>
</feature>
<comment type="function">
    <text evidence="5">Acts both as a biotin--[acetyl-CoA-carboxylase] ligase and a repressor.</text>
</comment>
<keyword evidence="8" id="KW-1185">Reference proteome</keyword>
<organism evidence="7 8">
    <name type="scientific">Vagococcus intermedius</name>
    <dbReference type="NCBI Taxonomy" id="2991418"/>
    <lineage>
        <taxon>Bacteria</taxon>
        <taxon>Bacillati</taxon>
        <taxon>Bacillota</taxon>
        <taxon>Bacilli</taxon>
        <taxon>Lactobacillales</taxon>
        <taxon>Enterococcaceae</taxon>
        <taxon>Vagococcus</taxon>
    </lineage>
</organism>
<evidence type="ECO:0000256" key="3">
    <source>
        <dbReference type="ARBA" id="ARBA00022840"/>
    </source>
</evidence>
<evidence type="ECO:0000256" key="1">
    <source>
        <dbReference type="ARBA" id="ARBA00022598"/>
    </source>
</evidence>
<evidence type="ECO:0000313" key="8">
    <source>
        <dbReference type="Proteomes" id="UP001179647"/>
    </source>
</evidence>
<dbReference type="Gene3D" id="1.10.10.10">
    <property type="entry name" value="Winged helix-like DNA-binding domain superfamily/Winged helix DNA-binding domain"/>
    <property type="match status" value="1"/>
</dbReference>
<dbReference type="InterPro" id="IPR003142">
    <property type="entry name" value="BPL_C"/>
</dbReference>
<keyword evidence="2 5" id="KW-0547">Nucleotide-binding</keyword>
<keyword evidence="5" id="KW-0804">Transcription</keyword>
<dbReference type="SUPFAM" id="SSF46785">
    <property type="entry name" value="Winged helix' DNA-binding domain"/>
    <property type="match status" value="1"/>
</dbReference>
<dbReference type="GO" id="GO:0009249">
    <property type="term" value="P:protein lipoylation"/>
    <property type="evidence" value="ECO:0007669"/>
    <property type="project" value="UniProtKB-ARBA"/>
</dbReference>
<dbReference type="GO" id="GO:0016740">
    <property type="term" value="F:transferase activity"/>
    <property type="evidence" value="ECO:0007669"/>
    <property type="project" value="UniProtKB-ARBA"/>
</dbReference>
<dbReference type="GO" id="GO:0004077">
    <property type="term" value="F:biotin--[biotin carboxyl-carrier protein] ligase activity"/>
    <property type="evidence" value="ECO:0007669"/>
    <property type="project" value="UniProtKB-UniRule"/>
</dbReference>
<comment type="similarity">
    <text evidence="5">Belongs to the biotin--protein ligase family.</text>
</comment>
<dbReference type="GO" id="GO:0005524">
    <property type="term" value="F:ATP binding"/>
    <property type="evidence" value="ECO:0007669"/>
    <property type="project" value="UniProtKB-UniRule"/>
</dbReference>
<keyword evidence="5" id="KW-0238">DNA-binding</keyword>
<protein>
    <recommendedName>
        <fullName evidence="5">Bifunctional ligase/repressor BirA</fullName>
    </recommendedName>
    <alternativeName>
        <fullName evidence="5">Biotin--[acetyl-CoA-carboxylase] ligase</fullName>
        <ecNumber evidence="5">6.3.4.15</ecNumber>
    </alternativeName>
    <alternativeName>
        <fullName evidence="5">Biotin--protein ligase</fullName>
    </alternativeName>
    <alternativeName>
        <fullName evidence="5">Biotin-[acetyl-CoA carboxylase] synthetase</fullName>
    </alternativeName>
</protein>
<feature type="binding site" evidence="5">
    <location>
        <begin position="91"/>
        <end position="93"/>
    </location>
    <ligand>
        <name>biotin</name>
        <dbReference type="ChEBI" id="CHEBI:57586"/>
    </ligand>
</feature>
<feature type="domain" description="BPL/LPL catalytic" evidence="6">
    <location>
        <begin position="68"/>
        <end position="261"/>
    </location>
</feature>
<dbReference type="Pfam" id="PF03099">
    <property type="entry name" value="BPL_LplA_LipB"/>
    <property type="match status" value="1"/>
</dbReference>
<dbReference type="InterPro" id="IPR030855">
    <property type="entry name" value="Bifunct_BirA"/>
</dbReference>
<dbReference type="AlphaFoldDB" id="A0AAF0I8U5"/>
<dbReference type="InterPro" id="IPR004143">
    <property type="entry name" value="BPL_LPL_catalytic"/>
</dbReference>
<evidence type="ECO:0000259" key="6">
    <source>
        <dbReference type="PROSITE" id="PS51733"/>
    </source>
</evidence>
<feature type="DNA-binding region" description="H-T-H motif" evidence="5">
    <location>
        <begin position="21"/>
        <end position="40"/>
    </location>
</feature>
<accession>A0AAF0I8U5</accession>
<keyword evidence="5" id="KW-0678">Repressor</keyword>
<dbReference type="PANTHER" id="PTHR12835">
    <property type="entry name" value="BIOTIN PROTEIN LIGASE"/>
    <property type="match status" value="1"/>
</dbReference>
<name>A0AAF0I8U5_9ENTE</name>
<keyword evidence="1 5" id="KW-0436">Ligase</keyword>
<dbReference type="GO" id="GO:0006355">
    <property type="term" value="P:regulation of DNA-templated transcription"/>
    <property type="evidence" value="ECO:0007669"/>
    <property type="project" value="UniProtKB-UniRule"/>
</dbReference>
<dbReference type="SUPFAM" id="SSF50037">
    <property type="entry name" value="C-terminal domain of transcriptional repressors"/>
    <property type="match status" value="1"/>
</dbReference>
<dbReference type="GO" id="GO:0005737">
    <property type="term" value="C:cytoplasm"/>
    <property type="evidence" value="ECO:0007669"/>
    <property type="project" value="TreeGrafter"/>
</dbReference>
<keyword evidence="3 5" id="KW-0067">ATP-binding</keyword>
<dbReference type="InterPro" id="IPR013196">
    <property type="entry name" value="HTH_11"/>
</dbReference>
<dbReference type="Gene3D" id="2.30.30.100">
    <property type="match status" value="1"/>
</dbReference>
<dbReference type="Proteomes" id="UP001179647">
    <property type="component" value="Chromosome"/>
</dbReference>
<dbReference type="EC" id="6.3.4.15" evidence="5"/>
<dbReference type="Gene3D" id="3.30.930.10">
    <property type="entry name" value="Bira Bifunctional Protein, Domain 2"/>
    <property type="match status" value="1"/>
</dbReference>
<evidence type="ECO:0000256" key="4">
    <source>
        <dbReference type="ARBA" id="ARBA00023267"/>
    </source>
</evidence>
<sequence>MTTKQKVLTLLLAQPKQILSGETLAQQLGLSRTAIWKAIQELKKEGHNIQSKSKQGYLYLPSDVINQVGILKLLDPTVPNLTITILDTIDSTNQHLKKMAIDGAPSHSLLLAKTQENGRGRFGRNYFSGSSEGGIYMSLLLHPNQILADMSHYTIITAVALAEAIEKIQNRPAQIKWVNDIYIDNRKVAGILSEAVTNFETQMIENIIIGIGINFSIPLSTFPSELQDKAGSIFKDTPICDRNTLIASFLNNFYHLLNNTSADYMTSYRDKSLVLGEKVSFIKQQITYKGTAIDITDSGELIVKLDSGKNTYLSSGEISLTNF</sequence>
<dbReference type="Pfam" id="PF02237">
    <property type="entry name" value="BPL_C"/>
    <property type="match status" value="1"/>
</dbReference>
<dbReference type="InterPro" id="IPR004408">
    <property type="entry name" value="Biotin_CoA_COase_ligase"/>
</dbReference>
<dbReference type="NCBIfam" id="TIGR00121">
    <property type="entry name" value="birA_ligase"/>
    <property type="match status" value="1"/>
</dbReference>
<dbReference type="GO" id="GO:0003677">
    <property type="term" value="F:DNA binding"/>
    <property type="evidence" value="ECO:0007669"/>
    <property type="project" value="UniProtKB-UniRule"/>
</dbReference>
<comment type="catalytic activity">
    <reaction evidence="5">
        <text>biotin + L-lysyl-[protein] + ATP = N(6)-biotinyl-L-lysyl-[protein] + AMP + diphosphate + H(+)</text>
        <dbReference type="Rhea" id="RHEA:11756"/>
        <dbReference type="Rhea" id="RHEA-COMP:9752"/>
        <dbReference type="Rhea" id="RHEA-COMP:10505"/>
        <dbReference type="ChEBI" id="CHEBI:15378"/>
        <dbReference type="ChEBI" id="CHEBI:29969"/>
        <dbReference type="ChEBI" id="CHEBI:30616"/>
        <dbReference type="ChEBI" id="CHEBI:33019"/>
        <dbReference type="ChEBI" id="CHEBI:57586"/>
        <dbReference type="ChEBI" id="CHEBI:83144"/>
        <dbReference type="ChEBI" id="CHEBI:456215"/>
        <dbReference type="EC" id="6.3.4.15"/>
    </reaction>
</comment>
<dbReference type="InterPro" id="IPR045864">
    <property type="entry name" value="aa-tRNA-synth_II/BPL/LPL"/>
</dbReference>
<dbReference type="HAMAP" id="MF_00978">
    <property type="entry name" value="Bifunct_BirA"/>
    <property type="match status" value="1"/>
</dbReference>
<dbReference type="SUPFAM" id="SSF55681">
    <property type="entry name" value="Class II aaRS and biotin synthetases"/>
    <property type="match status" value="1"/>
</dbReference>
<proteinExistence type="inferred from homology"/>
<dbReference type="InterPro" id="IPR036390">
    <property type="entry name" value="WH_DNA-bd_sf"/>
</dbReference>
<keyword evidence="5" id="KW-0805">Transcription regulation</keyword>
<evidence type="ECO:0000256" key="2">
    <source>
        <dbReference type="ARBA" id="ARBA00022741"/>
    </source>
</evidence>
<dbReference type="KEGG" id="vie:OL234_00105"/>
<reference evidence="7" key="1">
    <citation type="submission" date="2022-10" db="EMBL/GenBank/DDBJ databases">
        <title>Vagococcus sp. isolated from poultry meat.</title>
        <authorList>
            <person name="Johansson P."/>
            <person name="Bjorkroth J."/>
        </authorList>
    </citation>
    <scope>NUCLEOTIDE SEQUENCE</scope>
    <source>
        <strain evidence="7">STAA11</strain>
    </source>
</reference>
<dbReference type="PROSITE" id="PS51733">
    <property type="entry name" value="BPL_LPL_CATALYTIC"/>
    <property type="match status" value="1"/>
</dbReference>
<evidence type="ECO:0000313" key="7">
    <source>
        <dbReference type="EMBL" id="WEG74356.1"/>
    </source>
</evidence>
<feature type="binding site" evidence="5">
    <location>
        <position position="115"/>
    </location>
    <ligand>
        <name>biotin</name>
        <dbReference type="ChEBI" id="CHEBI:57586"/>
    </ligand>
</feature>